<dbReference type="SUPFAM" id="SSF47413">
    <property type="entry name" value="lambda repressor-like DNA-binding domains"/>
    <property type="match status" value="1"/>
</dbReference>
<evidence type="ECO:0000313" key="3">
    <source>
        <dbReference type="EMBL" id="QBF83796.1"/>
    </source>
</evidence>
<dbReference type="CDD" id="cd00093">
    <property type="entry name" value="HTH_XRE"/>
    <property type="match status" value="1"/>
</dbReference>
<feature type="domain" description="HTH cro/C1-type" evidence="2">
    <location>
        <begin position="33"/>
        <end position="88"/>
    </location>
</feature>
<dbReference type="PANTHER" id="PTHR35010:SF4">
    <property type="entry name" value="BLL5781 PROTEIN"/>
    <property type="match status" value="1"/>
</dbReference>
<dbReference type="PANTHER" id="PTHR35010">
    <property type="entry name" value="BLL4672 PROTEIN-RELATED"/>
    <property type="match status" value="1"/>
</dbReference>
<dbReference type="InterPro" id="IPR001387">
    <property type="entry name" value="Cro/C1-type_HTH"/>
</dbReference>
<evidence type="ECO:0000256" key="1">
    <source>
        <dbReference type="SAM" id="MobiDB-lite"/>
    </source>
</evidence>
<dbReference type="Gene3D" id="1.10.260.40">
    <property type="entry name" value="lambda repressor-like DNA-binding domains"/>
    <property type="match status" value="1"/>
</dbReference>
<dbReference type="EMBL" id="CP036200">
    <property type="protein sequence ID" value="QBF83796.1"/>
    <property type="molecule type" value="Genomic_DNA"/>
</dbReference>
<sequence>MPKQIESSLVSEKTASDGVNNDQRSELAFGRMLKFWRGVRRMSQEDLAFSLDSSARHISRMENSRVHPSKTMVEAIARAMDLGQRDSLNLMVSAGFTPQPKKIDFHAPELKWLRKAMMLTLRAYDPYPAMLMDASTNILMVNKGWVGFFQNVVSKQALEQVDNHFDFLFSQQGAGNIISGWEDTLSVILMSLQQATLMNGDQGIEALLNRLAQTPNVPDDWQQRGAKLEPMASYRVQMELSGQLQTFFSVSQNVGALGPNAFVSEPYLTVSTLFPEDENLDLSQLVEGELSHPLLFY</sequence>
<name>A0A411PJQ6_9GAMM</name>
<dbReference type="AlphaFoldDB" id="A0A411PJQ6"/>
<dbReference type="KEGG" id="smai:EXU30_14705"/>
<reference evidence="3 4" key="1">
    <citation type="submission" date="2019-02" db="EMBL/GenBank/DDBJ databases">
        <title>Shewanella sp. D4-2 isolated from Dokdo Island.</title>
        <authorList>
            <person name="Baek K."/>
        </authorList>
    </citation>
    <scope>NUCLEOTIDE SEQUENCE [LARGE SCALE GENOMIC DNA]</scope>
    <source>
        <strain evidence="3 4">D4-2</strain>
    </source>
</reference>
<protein>
    <submittedName>
        <fullName evidence="3">XRE family transcriptional regulator</fullName>
    </submittedName>
</protein>
<dbReference type="Proteomes" id="UP000291106">
    <property type="component" value="Chromosome"/>
</dbReference>
<dbReference type="RefSeq" id="WP_130601267.1">
    <property type="nucleotide sequence ID" value="NZ_CP036200.1"/>
</dbReference>
<gene>
    <name evidence="3" type="ORF">EXU30_14705</name>
</gene>
<evidence type="ECO:0000313" key="4">
    <source>
        <dbReference type="Proteomes" id="UP000291106"/>
    </source>
</evidence>
<dbReference type="GO" id="GO:0003677">
    <property type="term" value="F:DNA binding"/>
    <property type="evidence" value="ECO:0007669"/>
    <property type="project" value="InterPro"/>
</dbReference>
<keyword evidence="4" id="KW-1185">Reference proteome</keyword>
<dbReference type="PROSITE" id="PS50943">
    <property type="entry name" value="HTH_CROC1"/>
    <property type="match status" value="1"/>
</dbReference>
<dbReference type="Pfam" id="PF13560">
    <property type="entry name" value="HTH_31"/>
    <property type="match status" value="1"/>
</dbReference>
<feature type="region of interest" description="Disordered" evidence="1">
    <location>
        <begin position="1"/>
        <end position="21"/>
    </location>
</feature>
<dbReference type="InterPro" id="IPR010982">
    <property type="entry name" value="Lambda_DNA-bd_dom_sf"/>
</dbReference>
<accession>A0A411PJQ6</accession>
<dbReference type="Gene3D" id="3.30.450.180">
    <property type="match status" value="1"/>
</dbReference>
<dbReference type="InterPro" id="IPR041413">
    <property type="entry name" value="MLTR_LBD"/>
</dbReference>
<dbReference type="Pfam" id="PF17765">
    <property type="entry name" value="MLTR_LBD"/>
    <property type="match status" value="1"/>
</dbReference>
<organism evidence="3 4">
    <name type="scientific">Shewanella maritima</name>
    <dbReference type="NCBI Taxonomy" id="2520507"/>
    <lineage>
        <taxon>Bacteria</taxon>
        <taxon>Pseudomonadati</taxon>
        <taxon>Pseudomonadota</taxon>
        <taxon>Gammaproteobacteria</taxon>
        <taxon>Alteromonadales</taxon>
        <taxon>Shewanellaceae</taxon>
        <taxon>Shewanella</taxon>
    </lineage>
</organism>
<evidence type="ECO:0000259" key="2">
    <source>
        <dbReference type="PROSITE" id="PS50943"/>
    </source>
</evidence>
<proteinExistence type="predicted"/>
<dbReference type="OrthoDB" id="2959414at2"/>